<evidence type="ECO:0000313" key="2">
    <source>
        <dbReference type="Proteomes" id="UP000182569"/>
    </source>
</evidence>
<reference evidence="2" key="1">
    <citation type="journal article" date="2016" name="Front. Microbiol.">
        <title>Complete Genome Sequence of Clostridium estertheticum DSM 8809, a Microbe Identified in Spoiled Vacuum Packed Beef.</title>
        <authorList>
            <person name="Yu Z."/>
            <person name="Gunn L."/>
            <person name="Brennan E."/>
            <person name="Reid R."/>
            <person name="Wall P.G."/>
            <person name="Gaora O.P."/>
            <person name="Hurley D."/>
            <person name="Bolton D."/>
            <person name="Fanning S."/>
        </authorList>
    </citation>
    <scope>NUCLEOTIDE SEQUENCE [LARGE SCALE GENOMIC DNA]</scope>
    <source>
        <strain evidence="2">DSM 8809</strain>
    </source>
</reference>
<dbReference type="SUPFAM" id="SSF56112">
    <property type="entry name" value="Protein kinase-like (PK-like)"/>
    <property type="match status" value="1"/>
</dbReference>
<protein>
    <submittedName>
        <fullName evidence="1">Protein kinase</fullName>
    </submittedName>
</protein>
<keyword evidence="1" id="KW-0808">Transferase</keyword>
<proteinExistence type="predicted"/>
<dbReference type="RefSeq" id="WP_071612908.1">
    <property type="nucleotide sequence ID" value="NZ_CP015756.1"/>
</dbReference>
<evidence type="ECO:0000313" key="1">
    <source>
        <dbReference type="EMBL" id="APC40618.1"/>
    </source>
</evidence>
<accession>A0A1J0GGX5</accession>
<keyword evidence="2" id="KW-1185">Reference proteome</keyword>
<dbReference type="GO" id="GO:0016301">
    <property type="term" value="F:kinase activity"/>
    <property type="evidence" value="ECO:0007669"/>
    <property type="project" value="UniProtKB-KW"/>
</dbReference>
<dbReference type="KEGG" id="ceu:A7L45_11320"/>
<keyword evidence="1" id="KW-0418">Kinase</keyword>
<dbReference type="AlphaFoldDB" id="A0A1J0GGX5"/>
<sequence length="195" mass="23218">MNEDKSYYIQLNSKVEKMLRTSEFLGAGHNGIVYLLPNKRVIKIFKDKKVCSGEYNIFVKTRKSKYFPNVYEHGEYYIVRDYAGGQRLDKYIKKHGINEVISLNIIKLIEEFTKLKFNRLDIRCKDLYLMDDFSINVIDPKNNYSKNVNYPRHLMKGLNNLGVIDEFLSVVSEKRPKTYKLWSFKFNQYLEKNIK</sequence>
<dbReference type="EMBL" id="CP015756">
    <property type="protein sequence ID" value="APC40618.1"/>
    <property type="molecule type" value="Genomic_DNA"/>
</dbReference>
<dbReference type="STRING" id="1552.A7L45_11320"/>
<dbReference type="InterPro" id="IPR011009">
    <property type="entry name" value="Kinase-like_dom_sf"/>
</dbReference>
<gene>
    <name evidence="1" type="ORF">A7L45_11320</name>
</gene>
<name>A0A1J0GGX5_9CLOT</name>
<dbReference type="Proteomes" id="UP000182569">
    <property type="component" value="Chromosome"/>
</dbReference>
<organism evidence="1 2">
    <name type="scientific">Clostridium estertheticum subsp. estertheticum</name>
    <dbReference type="NCBI Taxonomy" id="1552"/>
    <lineage>
        <taxon>Bacteria</taxon>
        <taxon>Bacillati</taxon>
        <taxon>Bacillota</taxon>
        <taxon>Clostridia</taxon>
        <taxon>Eubacteriales</taxon>
        <taxon>Clostridiaceae</taxon>
        <taxon>Clostridium</taxon>
    </lineage>
</organism>
<dbReference type="OrthoDB" id="1916806at2"/>